<keyword evidence="2" id="KW-1185">Reference proteome</keyword>
<evidence type="ECO:0000313" key="2">
    <source>
        <dbReference type="Proteomes" id="UP001589832"/>
    </source>
</evidence>
<protein>
    <recommendedName>
        <fullName evidence="3">DinB family protein</fullName>
    </recommendedName>
</protein>
<dbReference type="Gene3D" id="1.20.120.450">
    <property type="entry name" value="dinb family like domain"/>
    <property type="match status" value="1"/>
</dbReference>
<dbReference type="SUPFAM" id="SSF109854">
    <property type="entry name" value="DinB/YfiT-like putative metalloenzymes"/>
    <property type="match status" value="1"/>
</dbReference>
<evidence type="ECO:0008006" key="3">
    <source>
        <dbReference type="Google" id="ProtNLM"/>
    </source>
</evidence>
<comment type="caution">
    <text evidence="1">The sequence shown here is derived from an EMBL/GenBank/DDBJ whole genome shotgun (WGS) entry which is preliminary data.</text>
</comment>
<dbReference type="RefSeq" id="WP_386064457.1">
    <property type="nucleotide sequence ID" value="NZ_JBHLTQ010000006.1"/>
</dbReference>
<dbReference type="Proteomes" id="UP001589832">
    <property type="component" value="Unassembled WGS sequence"/>
</dbReference>
<name>A0ABV6QAM4_9FLAO</name>
<organism evidence="1 2">
    <name type="scientific">Winogradskyella pulchriflava</name>
    <dbReference type="NCBI Taxonomy" id="1110688"/>
    <lineage>
        <taxon>Bacteria</taxon>
        <taxon>Pseudomonadati</taxon>
        <taxon>Bacteroidota</taxon>
        <taxon>Flavobacteriia</taxon>
        <taxon>Flavobacteriales</taxon>
        <taxon>Flavobacteriaceae</taxon>
        <taxon>Winogradskyella</taxon>
    </lineage>
</organism>
<evidence type="ECO:0000313" key="1">
    <source>
        <dbReference type="EMBL" id="MFC0605339.1"/>
    </source>
</evidence>
<reference evidence="1 2" key="1">
    <citation type="submission" date="2024-09" db="EMBL/GenBank/DDBJ databases">
        <authorList>
            <person name="Sun Q."/>
            <person name="Mori K."/>
        </authorList>
    </citation>
    <scope>NUCLEOTIDE SEQUENCE [LARGE SCALE GENOMIC DNA]</scope>
    <source>
        <strain evidence="1 2">NCAIM B.02481</strain>
    </source>
</reference>
<sequence>MKSIPFVFALFITTIGFSQETSEDSLPYYEIPEYSEEFTAGTMAARMVDALGFRFYWATDSLTEKDLAYKANEDGRSAEETIEHIYNLSKVIVNSTLKKPNTKVDEDLSYEELRAQTLNNLKTAADILRSSDDISQYKIIFGEQEIPFWNQVNGPIADAIWHCGQIVIYRRTTGNPINPKVNHFSGKVKN</sequence>
<accession>A0ABV6QAM4</accession>
<dbReference type="EMBL" id="JBHLTQ010000006">
    <property type="protein sequence ID" value="MFC0605339.1"/>
    <property type="molecule type" value="Genomic_DNA"/>
</dbReference>
<dbReference type="InterPro" id="IPR034660">
    <property type="entry name" value="DinB/YfiT-like"/>
</dbReference>
<proteinExistence type="predicted"/>
<gene>
    <name evidence="1" type="ORF">ACFFGA_12285</name>
</gene>